<proteinExistence type="predicted"/>
<keyword evidence="2" id="KW-1185">Reference proteome</keyword>
<dbReference type="InterPro" id="IPR036412">
    <property type="entry name" value="HAD-like_sf"/>
</dbReference>
<comment type="caution">
    <text evidence="1">The sequence shown here is derived from an EMBL/GenBank/DDBJ whole genome shotgun (WGS) entry which is preliminary data.</text>
</comment>
<accession>A0ABQ5SFK2</accession>
<protein>
    <submittedName>
        <fullName evidence="1">Uncharacterized protein</fullName>
    </submittedName>
</protein>
<name>A0ABQ5SFK2_9CHLO</name>
<dbReference type="EMBL" id="BSDZ01000079">
    <property type="protein sequence ID" value="GLI68426.1"/>
    <property type="molecule type" value="Genomic_DNA"/>
</dbReference>
<reference evidence="1 2" key="1">
    <citation type="journal article" date="2023" name="IScience">
        <title>Expanded male sex-determining region conserved during the evolution of homothallism in the green alga Volvox.</title>
        <authorList>
            <person name="Yamamoto K."/>
            <person name="Matsuzaki R."/>
            <person name="Mahakham W."/>
            <person name="Heman W."/>
            <person name="Sekimoto H."/>
            <person name="Kawachi M."/>
            <person name="Minakuchi Y."/>
            <person name="Toyoda A."/>
            <person name="Nozaki H."/>
        </authorList>
    </citation>
    <scope>NUCLEOTIDE SEQUENCE [LARGE SCALE GENOMIC DNA]</scope>
    <source>
        <strain evidence="1 2">NIES-4468</strain>
    </source>
</reference>
<organism evidence="1 2">
    <name type="scientific">Volvox africanus</name>
    <dbReference type="NCBI Taxonomy" id="51714"/>
    <lineage>
        <taxon>Eukaryota</taxon>
        <taxon>Viridiplantae</taxon>
        <taxon>Chlorophyta</taxon>
        <taxon>core chlorophytes</taxon>
        <taxon>Chlorophyceae</taxon>
        <taxon>CS clade</taxon>
        <taxon>Chlamydomonadales</taxon>
        <taxon>Volvocaceae</taxon>
        <taxon>Volvox</taxon>
    </lineage>
</organism>
<evidence type="ECO:0000313" key="1">
    <source>
        <dbReference type="EMBL" id="GLI68426.1"/>
    </source>
</evidence>
<sequence>MKLSSMVNPRVLQPWIKCPFTCHKKCVLSPLRNSCQRVVHKRATSSIGSSAPPSDVFVLDFDGVVVDSEPEITASAFEAAALRWPELFSDSVLDVGGKRAQLREAMRIVRPALVRGFESLVMLRMLLHDPSCPKTLAAILNCWLEELPRSLSFWGESADELTQIFEAVRNDWMNNRTESWMALQVPYAGVVEALGATRFPIYIASSKAAHRVSALSSAVLGLDLPSDSPKLFASLLPPEEKKAEALGVIAQQPCCSSPETRLHFVDDRLDTLLAVREVPELAARWNLYLADWGYNTAEERAAAAREPGIKLLGLGEFNAMLAPRASVDPAGRPAVKSQSTEL</sequence>
<dbReference type="SUPFAM" id="SSF56784">
    <property type="entry name" value="HAD-like"/>
    <property type="match status" value="1"/>
</dbReference>
<dbReference type="Proteomes" id="UP001165090">
    <property type="component" value="Unassembled WGS sequence"/>
</dbReference>
<gene>
    <name evidence="1" type="ORF">VaNZ11_012824</name>
</gene>
<evidence type="ECO:0000313" key="2">
    <source>
        <dbReference type="Proteomes" id="UP001165090"/>
    </source>
</evidence>